<evidence type="ECO:0000256" key="1">
    <source>
        <dbReference type="ARBA" id="ARBA00006284"/>
    </source>
</evidence>
<dbReference type="PANTHER" id="PTHR21599:SF0">
    <property type="entry name" value="GLYCERATE KINASE"/>
    <property type="match status" value="1"/>
</dbReference>
<dbReference type="EMBL" id="JAUSUG010000004">
    <property type="protein sequence ID" value="MDQ0254144.1"/>
    <property type="molecule type" value="Genomic_DNA"/>
</dbReference>
<evidence type="ECO:0000256" key="2">
    <source>
        <dbReference type="ARBA" id="ARBA00022679"/>
    </source>
</evidence>
<name>A0ABT9ZSE4_9BACI</name>
<keyword evidence="6" id="KW-1185">Reference proteome</keyword>
<keyword evidence="3 4" id="KW-0418">Kinase</keyword>
<evidence type="ECO:0000313" key="6">
    <source>
        <dbReference type="Proteomes" id="UP001230005"/>
    </source>
</evidence>
<protein>
    <submittedName>
        <fullName evidence="5">Glycerate kinase</fullName>
        <ecNumber evidence="5">2.7.1.31</ecNumber>
    </submittedName>
</protein>
<comment type="caution">
    <text evidence="5">The sequence shown here is derived from an EMBL/GenBank/DDBJ whole genome shotgun (WGS) entry which is preliminary data.</text>
</comment>
<dbReference type="PIRSF" id="PIRSF006078">
    <property type="entry name" value="GlxK"/>
    <property type="match status" value="1"/>
</dbReference>
<dbReference type="Gene3D" id="3.90.1510.10">
    <property type="entry name" value="Glycerate kinase, domain 2"/>
    <property type="match status" value="1"/>
</dbReference>
<comment type="similarity">
    <text evidence="1 4">Belongs to the glycerate kinase type-1 family.</text>
</comment>
<accession>A0ABT9ZSE4</accession>
<proteinExistence type="inferred from homology"/>
<dbReference type="Pfam" id="PF02595">
    <property type="entry name" value="Gly_kinase"/>
    <property type="match status" value="1"/>
</dbReference>
<evidence type="ECO:0000256" key="3">
    <source>
        <dbReference type="ARBA" id="ARBA00022777"/>
    </source>
</evidence>
<dbReference type="Gene3D" id="3.40.50.10350">
    <property type="entry name" value="Glycerate kinase, domain 1"/>
    <property type="match status" value="1"/>
</dbReference>
<dbReference type="InterPro" id="IPR018197">
    <property type="entry name" value="Glycerate_kinase_RE-like"/>
</dbReference>
<evidence type="ECO:0000313" key="5">
    <source>
        <dbReference type="EMBL" id="MDQ0254144.1"/>
    </source>
</evidence>
<dbReference type="NCBIfam" id="TIGR00045">
    <property type="entry name" value="glycerate kinase"/>
    <property type="match status" value="1"/>
</dbReference>
<dbReference type="InterPro" id="IPR018193">
    <property type="entry name" value="Glyc_kinase_flavodox-like_fold"/>
</dbReference>
<evidence type="ECO:0000256" key="4">
    <source>
        <dbReference type="PIRNR" id="PIRNR006078"/>
    </source>
</evidence>
<keyword evidence="2 4" id="KW-0808">Transferase</keyword>
<reference evidence="5 6" key="1">
    <citation type="submission" date="2023-07" db="EMBL/GenBank/DDBJ databases">
        <title>Genomic Encyclopedia of Type Strains, Phase IV (KMG-IV): sequencing the most valuable type-strain genomes for metagenomic binning, comparative biology and taxonomic classification.</title>
        <authorList>
            <person name="Goeker M."/>
        </authorList>
    </citation>
    <scope>NUCLEOTIDE SEQUENCE [LARGE SCALE GENOMIC DNA]</scope>
    <source>
        <strain evidence="5 6">DSM 9768</strain>
    </source>
</reference>
<dbReference type="PANTHER" id="PTHR21599">
    <property type="entry name" value="GLYCERATE KINASE"/>
    <property type="match status" value="1"/>
</dbReference>
<organism evidence="5 6">
    <name type="scientific">Evansella vedderi</name>
    <dbReference type="NCBI Taxonomy" id="38282"/>
    <lineage>
        <taxon>Bacteria</taxon>
        <taxon>Bacillati</taxon>
        <taxon>Bacillota</taxon>
        <taxon>Bacilli</taxon>
        <taxon>Bacillales</taxon>
        <taxon>Bacillaceae</taxon>
        <taxon>Evansella</taxon>
    </lineage>
</organism>
<dbReference type="InterPro" id="IPR036129">
    <property type="entry name" value="Glycerate_kinase_sf"/>
</dbReference>
<sequence>MKIVIAPDSFKGSLSAPLLCEAISKGVKNIIPDVEILKVPLADGGEGTMENLVYSTGGKIIEVNVNNPLMIKVKANYGILGDGETVVIEMAQASGLPLLTKEQRNPMKTSSYGTGELIEDALERGYKKFIIGIGGSATNDGGAGMLEALGVKFFDQEGIRLERGGANLSRLAYFEEENMHPKLKEAEFVIASDVKNPLCGPDGASTVFGPQKGATSEMVEQLDNALKNYANIILKQKKMNIMDVPGAGAAGGMGAALLVFFNGKMKSGIDIVLDAVNFKKKLENTDLLITGEGKLDTQTLSGKVIAGVCKIANKSNVPVIALCGGSTLNGGEIKSIGLHAAFSIVKGPCDLDYAIENTKILTEEKVEELIKLLKIGIDIS</sequence>
<dbReference type="RefSeq" id="WP_307323659.1">
    <property type="nucleotide sequence ID" value="NZ_JAUSUG010000004.1"/>
</dbReference>
<dbReference type="GO" id="GO:0008887">
    <property type="term" value="F:glycerate kinase activity"/>
    <property type="evidence" value="ECO:0007669"/>
    <property type="project" value="UniProtKB-EC"/>
</dbReference>
<dbReference type="InterPro" id="IPR004381">
    <property type="entry name" value="Glycerate_kinase"/>
</dbReference>
<gene>
    <name evidence="5" type="ORF">J2S74_001517</name>
</gene>
<dbReference type="SUPFAM" id="SSF110738">
    <property type="entry name" value="Glycerate kinase I"/>
    <property type="match status" value="1"/>
</dbReference>
<dbReference type="EC" id="2.7.1.31" evidence="5"/>
<dbReference type="Proteomes" id="UP001230005">
    <property type="component" value="Unassembled WGS sequence"/>
</dbReference>